<evidence type="ECO:0000313" key="1">
    <source>
        <dbReference type="EMBL" id="PJE77403.1"/>
    </source>
</evidence>
<proteinExistence type="predicted"/>
<organism evidence="1">
    <name type="scientific">invertebrate metagenome</name>
    <dbReference type="NCBI Taxonomy" id="1711999"/>
    <lineage>
        <taxon>unclassified sequences</taxon>
        <taxon>metagenomes</taxon>
        <taxon>organismal metagenomes</taxon>
    </lineage>
</organism>
<comment type="caution">
    <text evidence="1">The sequence shown here is derived from an EMBL/GenBank/DDBJ whole genome shotgun (WGS) entry which is preliminary data.</text>
</comment>
<accession>A0A2H9T2G4</accession>
<name>A0A2H9T2G4_9ZZZZ</name>
<protein>
    <submittedName>
        <fullName evidence="1">Uncharacterized protein</fullName>
    </submittedName>
</protein>
<gene>
    <name evidence="1" type="ORF">CI610_03675</name>
</gene>
<reference evidence="1" key="1">
    <citation type="journal article" date="2017" name="Appl. Environ. Microbiol.">
        <title>Molecular characterization of an Endozoicomonas-like organism causing infection in king scallop Pecten maximus L.</title>
        <authorList>
            <person name="Cano I."/>
            <person name="van Aerle R."/>
            <person name="Ross S."/>
            <person name="Verner-Jeffreys D.W."/>
            <person name="Paley R.K."/>
            <person name="Rimmer G."/>
            <person name="Ryder D."/>
            <person name="Hooper P."/>
            <person name="Stone D."/>
            <person name="Feist S.W."/>
        </authorList>
    </citation>
    <scope>NUCLEOTIDE SEQUENCE</scope>
</reference>
<sequence>MYTVLISCIDLLKKPLYKAIYLLLYLTDKFSSSVKI</sequence>
<dbReference type="AlphaFoldDB" id="A0A2H9T2G4"/>
<dbReference type="EMBL" id="NSIT01000650">
    <property type="protein sequence ID" value="PJE77403.1"/>
    <property type="molecule type" value="Genomic_DNA"/>
</dbReference>